<dbReference type="InterPro" id="IPR023631">
    <property type="entry name" value="Amidase_dom"/>
</dbReference>
<dbReference type="EMBL" id="KZ826324">
    <property type="protein sequence ID" value="PYI09921.1"/>
    <property type="molecule type" value="Genomic_DNA"/>
</dbReference>
<dbReference type="PANTHER" id="PTHR46310">
    <property type="entry name" value="AMIDASE 1"/>
    <property type="match status" value="1"/>
</dbReference>
<name>A0A319EKQ6_ASPSB</name>
<evidence type="ECO:0000259" key="1">
    <source>
        <dbReference type="Pfam" id="PF01425"/>
    </source>
</evidence>
<dbReference type="Pfam" id="PF01425">
    <property type="entry name" value="Amidase"/>
    <property type="match status" value="1"/>
</dbReference>
<accession>A0A319EKQ6</accession>
<evidence type="ECO:0000313" key="3">
    <source>
        <dbReference type="EMBL" id="PYI09921.1"/>
    </source>
</evidence>
<dbReference type="Proteomes" id="UP000248423">
    <property type="component" value="Unassembled WGS sequence"/>
</dbReference>
<keyword evidence="4" id="KW-1185">Reference proteome</keyword>
<feature type="domain" description="Amidase" evidence="1">
    <location>
        <begin position="181"/>
        <end position="362"/>
    </location>
</feature>
<evidence type="ECO:0000313" key="4">
    <source>
        <dbReference type="Proteomes" id="UP000248423"/>
    </source>
</evidence>
<dbReference type="OrthoDB" id="4347796at2759"/>
<dbReference type="InterPro" id="IPR036928">
    <property type="entry name" value="AS_sf"/>
</dbReference>
<dbReference type="PANTHER" id="PTHR46310:SF7">
    <property type="entry name" value="AMIDASE 1"/>
    <property type="match status" value="1"/>
</dbReference>
<evidence type="ECO:0000259" key="2">
    <source>
        <dbReference type="Pfam" id="PF26053"/>
    </source>
</evidence>
<gene>
    <name evidence="3" type="ORF">BO78DRAFT_426920</name>
</gene>
<dbReference type="AlphaFoldDB" id="A0A319EKQ6"/>
<dbReference type="STRING" id="1448318.A0A319EKQ6"/>
<dbReference type="Gene3D" id="3.90.1300.10">
    <property type="entry name" value="Amidase signature (AS) domain"/>
    <property type="match status" value="1"/>
</dbReference>
<proteinExistence type="predicted"/>
<protein>
    <submittedName>
        <fullName evidence="3">Amidase signature enzyme</fullName>
    </submittedName>
</protein>
<sequence>MDVSHFPTSPINSSPEGYIYSLQGRRYYVCPDENAPPFEGGPDSTFVTVFHVSHDGPFTITADWLAAIITEYQRKDDVFQDSFLQGIVLVGLDDTLITMANGVHEYMQQIGIEWIQSIPEGDENPAPGPYLFTNGLLQEVWRLYPDTNGAFLEAVEPGQTSPFLHLSTTFSETSDIAVPSRLKSSQSTLPLAGLRVAVKDNIHLQGLKTSLGSRAYDQLYPPHKATATSIQKLINLGVTIVGKTKLNSFGVYEEPIHNVDYQAPWNPRGDGYQTPRGSSSGSAVAVAAYDWLDIAIGTDSEFALALVFPNSGGGIISPALWNGCFGIRFTLGVLSTYGVVESIGMLDALGFLGRDLGMFRDVIAAWYGDVLRTFNPKRFTKIIWPIEYWNTVHPEQRTRAEKFVLDMEAALGIRHETISIQSTWEAHRPGFQPVDDYMNDAMQHIWYDDYHVHNDFRRHYQGCVQKAPYISPAVRKHWNRAKNITEDERTRAAAKISDYQHWFREVILDTNSGHLLILPIEHMGPRYRDEESQHEQTGPSVNSLMLASVLEAPELVVPICQIPYTSKVTEREEHMPFAIGLVGAPGTDLYLITAALTTLHATNRPTVLCTGASAFSGDI</sequence>
<dbReference type="VEuPathDB" id="FungiDB:BO78DRAFT_426920"/>
<dbReference type="InterPro" id="IPR058329">
    <property type="entry name" value="Arp1_N"/>
</dbReference>
<reference evidence="3 4" key="1">
    <citation type="submission" date="2018-02" db="EMBL/GenBank/DDBJ databases">
        <title>The genomes of Aspergillus section Nigri reveals drivers in fungal speciation.</title>
        <authorList>
            <consortium name="DOE Joint Genome Institute"/>
            <person name="Vesth T.C."/>
            <person name="Nybo J."/>
            <person name="Theobald S."/>
            <person name="Brandl J."/>
            <person name="Frisvad J.C."/>
            <person name="Nielsen K.F."/>
            <person name="Lyhne E.K."/>
            <person name="Kogle M.E."/>
            <person name="Kuo A."/>
            <person name="Riley R."/>
            <person name="Clum A."/>
            <person name="Nolan M."/>
            <person name="Lipzen A."/>
            <person name="Salamov A."/>
            <person name="Henrissat B."/>
            <person name="Wiebenga A."/>
            <person name="De vries R.P."/>
            <person name="Grigoriev I.V."/>
            <person name="Mortensen U.H."/>
            <person name="Andersen M.R."/>
            <person name="Baker S.E."/>
        </authorList>
    </citation>
    <scope>NUCLEOTIDE SEQUENCE [LARGE SCALE GENOMIC DNA]</scope>
    <source>
        <strain evidence="3 4">CBS 121057</strain>
    </source>
</reference>
<feature type="domain" description="Scytalone dehydratase-like protein Arp1 N-terminal" evidence="2">
    <location>
        <begin position="46"/>
        <end position="115"/>
    </location>
</feature>
<dbReference type="Pfam" id="PF26053">
    <property type="entry name" value="DUF8016"/>
    <property type="match status" value="1"/>
</dbReference>
<organism evidence="3 4">
    <name type="scientific">Aspergillus sclerotiicarbonarius (strain CBS 121057 / IBT 28362)</name>
    <dbReference type="NCBI Taxonomy" id="1448318"/>
    <lineage>
        <taxon>Eukaryota</taxon>
        <taxon>Fungi</taxon>
        <taxon>Dikarya</taxon>
        <taxon>Ascomycota</taxon>
        <taxon>Pezizomycotina</taxon>
        <taxon>Eurotiomycetes</taxon>
        <taxon>Eurotiomycetidae</taxon>
        <taxon>Eurotiales</taxon>
        <taxon>Aspergillaceae</taxon>
        <taxon>Aspergillus</taxon>
        <taxon>Aspergillus subgen. Circumdati</taxon>
    </lineage>
</organism>
<dbReference type="SUPFAM" id="SSF75304">
    <property type="entry name" value="Amidase signature (AS) enzymes"/>
    <property type="match status" value="1"/>
</dbReference>